<dbReference type="EMBL" id="MU854349">
    <property type="protein sequence ID" value="KAK4041932.1"/>
    <property type="molecule type" value="Genomic_DNA"/>
</dbReference>
<dbReference type="Proteomes" id="UP001303115">
    <property type="component" value="Unassembled WGS sequence"/>
</dbReference>
<gene>
    <name evidence="1" type="ORF">C8A01DRAFT_14426</name>
</gene>
<accession>A0AAN6STF8</accession>
<proteinExistence type="predicted"/>
<keyword evidence="2" id="KW-1185">Reference proteome</keyword>
<organism evidence="1 2">
    <name type="scientific">Parachaetomium inaequale</name>
    <dbReference type="NCBI Taxonomy" id="2588326"/>
    <lineage>
        <taxon>Eukaryota</taxon>
        <taxon>Fungi</taxon>
        <taxon>Dikarya</taxon>
        <taxon>Ascomycota</taxon>
        <taxon>Pezizomycotina</taxon>
        <taxon>Sordariomycetes</taxon>
        <taxon>Sordariomycetidae</taxon>
        <taxon>Sordariales</taxon>
        <taxon>Chaetomiaceae</taxon>
        <taxon>Parachaetomium</taxon>
    </lineage>
</organism>
<evidence type="ECO:0000313" key="1">
    <source>
        <dbReference type="EMBL" id="KAK4041932.1"/>
    </source>
</evidence>
<evidence type="ECO:0000313" key="2">
    <source>
        <dbReference type="Proteomes" id="UP001303115"/>
    </source>
</evidence>
<sequence>MVPKGVQLSQAITPISIKPDKIFIALDESGNMTITGDIRNTTAWHPHSPSFEWWNFTTTVTTSQGLSSLTVEVIDGGSSSTIYSNGGNGFPLETDIIPQAQLSCGIVFMGRGYVLSLTVRDDFRLQNLKLTVPIPVQQTGSIVPRFEPYLLNMEKTGALEDAGYSLYTASLDVRPGNMYTTIMSYGLSGRGGLRDVDMLFVLWKGLGRCPYQ</sequence>
<comment type="caution">
    <text evidence="1">The sequence shown here is derived from an EMBL/GenBank/DDBJ whole genome shotgun (WGS) entry which is preliminary data.</text>
</comment>
<dbReference type="AlphaFoldDB" id="A0AAN6STF8"/>
<reference evidence="2" key="1">
    <citation type="journal article" date="2023" name="Mol. Phylogenet. Evol.">
        <title>Genome-scale phylogeny and comparative genomics of the fungal order Sordariales.</title>
        <authorList>
            <person name="Hensen N."/>
            <person name="Bonometti L."/>
            <person name="Westerberg I."/>
            <person name="Brannstrom I.O."/>
            <person name="Guillou S."/>
            <person name="Cros-Aarteil S."/>
            <person name="Calhoun S."/>
            <person name="Haridas S."/>
            <person name="Kuo A."/>
            <person name="Mondo S."/>
            <person name="Pangilinan J."/>
            <person name="Riley R."/>
            <person name="LaButti K."/>
            <person name="Andreopoulos B."/>
            <person name="Lipzen A."/>
            <person name="Chen C."/>
            <person name="Yan M."/>
            <person name="Daum C."/>
            <person name="Ng V."/>
            <person name="Clum A."/>
            <person name="Steindorff A."/>
            <person name="Ohm R.A."/>
            <person name="Martin F."/>
            <person name="Silar P."/>
            <person name="Natvig D.O."/>
            <person name="Lalanne C."/>
            <person name="Gautier V."/>
            <person name="Ament-Velasquez S.L."/>
            <person name="Kruys A."/>
            <person name="Hutchinson M.I."/>
            <person name="Powell A.J."/>
            <person name="Barry K."/>
            <person name="Miller A.N."/>
            <person name="Grigoriev I.V."/>
            <person name="Debuchy R."/>
            <person name="Gladieux P."/>
            <person name="Hiltunen Thoren M."/>
            <person name="Johannesson H."/>
        </authorList>
    </citation>
    <scope>NUCLEOTIDE SEQUENCE [LARGE SCALE GENOMIC DNA]</scope>
    <source>
        <strain evidence="2">CBS 284.82</strain>
    </source>
</reference>
<protein>
    <submittedName>
        <fullName evidence="1">Uncharacterized protein</fullName>
    </submittedName>
</protein>
<name>A0AAN6STF8_9PEZI</name>